<comment type="caution">
    <text evidence="5">The sequence shown here is derived from an EMBL/GenBank/DDBJ whole genome shotgun (WGS) entry which is preliminary data.</text>
</comment>
<dbReference type="SUPFAM" id="SSF101908">
    <property type="entry name" value="Putative isomerase YbhE"/>
    <property type="match status" value="1"/>
</dbReference>
<dbReference type="SUPFAM" id="SSF50998">
    <property type="entry name" value="Quinoprotein alcohol dehydrogenase-like"/>
    <property type="match status" value="1"/>
</dbReference>
<feature type="repeat" description="WD" evidence="3">
    <location>
        <begin position="606"/>
        <end position="638"/>
    </location>
</feature>
<dbReference type="PROSITE" id="PS50082">
    <property type="entry name" value="WD_REPEATS_2"/>
    <property type="match status" value="3"/>
</dbReference>
<keyword evidence="6" id="KW-1185">Reference proteome</keyword>
<dbReference type="SMART" id="SM00320">
    <property type="entry name" value="WD40"/>
    <property type="match status" value="9"/>
</dbReference>
<evidence type="ECO:0000256" key="1">
    <source>
        <dbReference type="ARBA" id="ARBA00022574"/>
    </source>
</evidence>
<dbReference type="GO" id="GO:1990234">
    <property type="term" value="C:transferase complex"/>
    <property type="evidence" value="ECO:0007669"/>
    <property type="project" value="UniProtKB-ARBA"/>
</dbReference>
<proteinExistence type="predicted"/>
<dbReference type="Gene3D" id="2.130.10.10">
    <property type="entry name" value="YVTN repeat-like/Quinoprotein amine dehydrogenase"/>
    <property type="match status" value="3"/>
</dbReference>
<dbReference type="EMBL" id="PZQS01000013">
    <property type="protein sequence ID" value="PVD20095.1"/>
    <property type="molecule type" value="Genomic_DNA"/>
</dbReference>
<organism evidence="5 6">
    <name type="scientific">Pomacea canaliculata</name>
    <name type="common">Golden apple snail</name>
    <dbReference type="NCBI Taxonomy" id="400727"/>
    <lineage>
        <taxon>Eukaryota</taxon>
        <taxon>Metazoa</taxon>
        <taxon>Spiralia</taxon>
        <taxon>Lophotrochozoa</taxon>
        <taxon>Mollusca</taxon>
        <taxon>Gastropoda</taxon>
        <taxon>Caenogastropoda</taxon>
        <taxon>Architaenioglossa</taxon>
        <taxon>Ampullarioidea</taxon>
        <taxon>Ampullariidae</taxon>
        <taxon>Pomacea</taxon>
    </lineage>
</organism>
<keyword evidence="2" id="KW-0677">Repeat</keyword>
<evidence type="ECO:0008006" key="7">
    <source>
        <dbReference type="Google" id="ProtNLM"/>
    </source>
</evidence>
<protein>
    <recommendedName>
        <fullName evidence="7">WD repeat-containing protein 55 homolog</fullName>
    </recommendedName>
</protein>
<dbReference type="PANTHER" id="PTHR22847:SF637">
    <property type="entry name" value="WD REPEAT DOMAIN 5B"/>
    <property type="match status" value="1"/>
</dbReference>
<dbReference type="Pfam" id="PF00400">
    <property type="entry name" value="WD40"/>
    <property type="match status" value="4"/>
</dbReference>
<evidence type="ECO:0000256" key="2">
    <source>
        <dbReference type="ARBA" id="ARBA00022737"/>
    </source>
</evidence>
<dbReference type="Proteomes" id="UP000245119">
    <property type="component" value="Linkage Group LG13"/>
</dbReference>
<keyword evidence="1 3" id="KW-0853">WD repeat</keyword>
<accession>A0A2T7NG08</accession>
<sequence>MSLPIYCLAFNPRRHQLVCGLNAGIRLYALDEAKECGHYVKSAVLFIAKEHTDIVSCIICLDARIYSAGFDQKLVIYDYSYAGNNKLVPVFNNQVHDAGITSLLMAKDIENTWIVTGSYDKTVKIWTAEGKLIHKLDNFPSSVTGVCYIPRNKTLWVASGASYAWLYDPKSGDNVSDFIGTFQNVEEEKYQLQILRFYPEHNFAFATTNRRQMVIWKYKVQACVTALKTRTSLECICFTAQEPILIFTGDHEGITTKWERMQSNPFLYSKETLQVSDNKKRKRVGTRPLEEFENNNAPTVFMNVGKNKRSQSQYAFDQKDIPTVAAYKHANVTIMQMLYIENLDCLLTASEDSNIYLWGLDDSAVQALEQMNPDDVDTLVEKYGILLDPSSVLLPQNAQPKAKNFVSKRVAGLLCKCVFAEHISCVSALLLVGRDQGQESTYVLSGGWDQRICLWDIEKYELKAVFENVNEGKENNQLACDGIITDMAYNPKTNEFAYSSSDKMVYIRKFDTRGSHMVLTNTLQGHEGEVNCVAWNDICSKWVTASEDGTVRIWGGSLMNLCEQVLNLNSAITALCIDCKVGCIIVGVQKEIKVYEAQTYQLVQTNKGHTDSVRSIIHIPERDQYVSCSWDKTIRIWNSYKQPRWKKSKATRQTKHSLKLPKDMSIESEGQSSFNEETSEETMSKSIDLPPVSLDVMEEE</sequence>
<feature type="repeat" description="WD" evidence="3">
    <location>
        <begin position="523"/>
        <end position="554"/>
    </location>
</feature>
<evidence type="ECO:0000313" key="5">
    <source>
        <dbReference type="EMBL" id="PVD20095.1"/>
    </source>
</evidence>
<dbReference type="InterPro" id="IPR001680">
    <property type="entry name" value="WD40_rpt"/>
</dbReference>
<dbReference type="STRING" id="400727.A0A2T7NG08"/>
<feature type="region of interest" description="Disordered" evidence="4">
    <location>
        <begin position="648"/>
        <end position="700"/>
    </location>
</feature>
<gene>
    <name evidence="5" type="ORF">C0Q70_20589</name>
</gene>
<dbReference type="InterPro" id="IPR015943">
    <property type="entry name" value="WD40/YVTN_repeat-like_dom_sf"/>
</dbReference>
<reference evidence="5 6" key="1">
    <citation type="submission" date="2018-04" db="EMBL/GenBank/DDBJ databases">
        <title>The genome of golden apple snail Pomacea canaliculata provides insight into stress tolerance and invasive adaptation.</title>
        <authorList>
            <person name="Liu C."/>
            <person name="Liu B."/>
            <person name="Ren Y."/>
            <person name="Zhang Y."/>
            <person name="Wang H."/>
            <person name="Li S."/>
            <person name="Jiang F."/>
            <person name="Yin L."/>
            <person name="Zhang G."/>
            <person name="Qian W."/>
            <person name="Fan W."/>
        </authorList>
    </citation>
    <scope>NUCLEOTIDE SEQUENCE [LARGE SCALE GENOMIC DNA]</scope>
    <source>
        <strain evidence="5">SZHN2017</strain>
        <tissue evidence="5">Muscle</tissue>
    </source>
</reference>
<dbReference type="InterPro" id="IPR011047">
    <property type="entry name" value="Quinoprotein_ADH-like_sf"/>
</dbReference>
<dbReference type="InterPro" id="IPR020472">
    <property type="entry name" value="WD40_PAC1"/>
</dbReference>
<evidence type="ECO:0000256" key="4">
    <source>
        <dbReference type="SAM" id="MobiDB-lite"/>
    </source>
</evidence>
<dbReference type="PROSITE" id="PS50294">
    <property type="entry name" value="WD_REPEATS_REGION"/>
    <property type="match status" value="2"/>
</dbReference>
<dbReference type="OrthoDB" id="6262491at2759"/>
<name>A0A2T7NG08_POMCA</name>
<dbReference type="AlphaFoldDB" id="A0A2T7NG08"/>
<feature type="repeat" description="WD" evidence="3">
    <location>
        <begin position="93"/>
        <end position="126"/>
    </location>
</feature>
<feature type="compositionally biased region" description="Basic residues" evidence="4">
    <location>
        <begin position="648"/>
        <end position="659"/>
    </location>
</feature>
<evidence type="ECO:0000313" key="6">
    <source>
        <dbReference type="Proteomes" id="UP000245119"/>
    </source>
</evidence>
<dbReference type="PRINTS" id="PR00320">
    <property type="entry name" value="GPROTEINBRPT"/>
</dbReference>
<evidence type="ECO:0000256" key="3">
    <source>
        <dbReference type="PROSITE-ProRule" id="PRU00221"/>
    </source>
</evidence>
<dbReference type="PANTHER" id="PTHR22847">
    <property type="entry name" value="WD40 REPEAT PROTEIN"/>
    <property type="match status" value="1"/>
</dbReference>